<dbReference type="Pfam" id="PF03061">
    <property type="entry name" value="4HBT"/>
    <property type="match status" value="1"/>
</dbReference>
<keyword evidence="2" id="KW-0378">Hydrolase</keyword>
<keyword evidence="5" id="KW-1185">Reference proteome</keyword>
<dbReference type="Gene3D" id="3.10.129.10">
    <property type="entry name" value="Hotdog Thioesterase"/>
    <property type="match status" value="1"/>
</dbReference>
<dbReference type="SUPFAM" id="SSF54637">
    <property type="entry name" value="Thioesterase/thiol ester dehydrase-isomerase"/>
    <property type="match status" value="1"/>
</dbReference>
<dbReference type="OrthoDB" id="2831072at2759"/>
<dbReference type="AlphaFoldDB" id="A0A9P4KBE5"/>
<name>A0A9P4KBE5_9PLEO</name>
<dbReference type="PANTHER" id="PTHR21660">
    <property type="entry name" value="THIOESTERASE SUPERFAMILY MEMBER-RELATED"/>
    <property type="match status" value="1"/>
</dbReference>
<comment type="caution">
    <text evidence="4">The sequence shown here is derived from an EMBL/GenBank/DDBJ whole genome shotgun (WGS) entry which is preliminary data.</text>
</comment>
<gene>
    <name evidence="4" type="ORF">CC78DRAFT_201232</name>
</gene>
<reference evidence="5" key="1">
    <citation type="journal article" date="2020" name="Stud. Mycol.">
        <title>101 Dothideomycetes genomes: A test case for predicting lifestyles and emergence of pathogens.</title>
        <authorList>
            <person name="Haridas S."/>
            <person name="Albert R."/>
            <person name="Binder M."/>
            <person name="Bloem J."/>
            <person name="LaButti K."/>
            <person name="Salamov A."/>
            <person name="Andreopoulos B."/>
            <person name="Baker S."/>
            <person name="Barry K."/>
            <person name="Bills G."/>
            <person name="Bluhm B."/>
            <person name="Cannon C."/>
            <person name="Castanera R."/>
            <person name="Culley D."/>
            <person name="Daum C."/>
            <person name="Ezra D."/>
            <person name="Gonzalez J."/>
            <person name="Henrissat B."/>
            <person name="Kuo A."/>
            <person name="Liang C."/>
            <person name="Lipzen A."/>
            <person name="Lutzoni F."/>
            <person name="Magnuson J."/>
            <person name="Mondo S."/>
            <person name="Nolan M."/>
            <person name="Ohm R."/>
            <person name="Pangilinan J."/>
            <person name="Park H.-J."/>
            <person name="Ramirez L."/>
            <person name="Alfaro M."/>
            <person name="Sun H."/>
            <person name="Tritt A."/>
            <person name="Yoshinaga Y."/>
            <person name="Zwiers L.-H."/>
            <person name="Turgeon B."/>
            <person name="Goodwin S."/>
            <person name="Spatafora J."/>
            <person name="Crous P."/>
            <person name="Grigoriev I."/>
        </authorList>
    </citation>
    <scope>NUCLEOTIDE SEQUENCE [LARGE SCALE GENOMIC DNA]</scope>
    <source>
        <strain evidence="5">CBS 304.66</strain>
    </source>
</reference>
<evidence type="ECO:0000313" key="4">
    <source>
        <dbReference type="EMBL" id="KAF2265430.1"/>
    </source>
</evidence>
<comment type="similarity">
    <text evidence="1">Belongs to the thioesterase PaaI family.</text>
</comment>
<dbReference type="InterPro" id="IPR039298">
    <property type="entry name" value="ACOT13"/>
</dbReference>
<proteinExistence type="inferred from homology"/>
<evidence type="ECO:0000256" key="2">
    <source>
        <dbReference type="ARBA" id="ARBA00022801"/>
    </source>
</evidence>
<feature type="domain" description="Thioesterase" evidence="3">
    <location>
        <begin position="81"/>
        <end position="160"/>
    </location>
</feature>
<dbReference type="InterPro" id="IPR029069">
    <property type="entry name" value="HotDog_dom_sf"/>
</dbReference>
<organism evidence="4 5">
    <name type="scientific">Lojkania enalia</name>
    <dbReference type="NCBI Taxonomy" id="147567"/>
    <lineage>
        <taxon>Eukaryota</taxon>
        <taxon>Fungi</taxon>
        <taxon>Dikarya</taxon>
        <taxon>Ascomycota</taxon>
        <taxon>Pezizomycotina</taxon>
        <taxon>Dothideomycetes</taxon>
        <taxon>Pleosporomycetidae</taxon>
        <taxon>Pleosporales</taxon>
        <taxon>Pleosporales incertae sedis</taxon>
        <taxon>Lojkania</taxon>
    </lineage>
</organism>
<evidence type="ECO:0000256" key="1">
    <source>
        <dbReference type="ARBA" id="ARBA00008324"/>
    </source>
</evidence>
<dbReference type="NCBIfam" id="TIGR00369">
    <property type="entry name" value="unchar_dom_1"/>
    <property type="match status" value="1"/>
</dbReference>
<evidence type="ECO:0000259" key="3">
    <source>
        <dbReference type="Pfam" id="PF03061"/>
    </source>
</evidence>
<dbReference type="PANTHER" id="PTHR21660:SF1">
    <property type="entry name" value="ACYL-COENZYME A THIOESTERASE 13"/>
    <property type="match status" value="1"/>
</dbReference>
<dbReference type="GO" id="GO:0047617">
    <property type="term" value="F:fatty acyl-CoA hydrolase activity"/>
    <property type="evidence" value="ECO:0007669"/>
    <property type="project" value="InterPro"/>
</dbReference>
<evidence type="ECO:0000313" key="5">
    <source>
        <dbReference type="Proteomes" id="UP000800093"/>
    </source>
</evidence>
<dbReference type="CDD" id="cd03443">
    <property type="entry name" value="PaaI_thioesterase"/>
    <property type="match status" value="1"/>
</dbReference>
<protein>
    <submittedName>
        <fullName evidence="4">Thioesterase/thiol ester dehydrase-isomerase</fullName>
    </submittedName>
</protein>
<sequence>MSNHPTKYASTFQDKNHLTPFEKVKLWFEIAGEEGYEGHDKDLSTHLTLLSATRSPTPSNPHSCTTLFSLVVPKSLCNMAGALHGGAVALIFDICTSTAITACSNDDSWSRGHVSRTLNCTYLRPAVEGQKVFVESQVVHLGKRLAQVRGEMRTEDGKVCYLCEHGKVAVGGERI</sequence>
<dbReference type="EMBL" id="ML986607">
    <property type="protein sequence ID" value="KAF2265430.1"/>
    <property type="molecule type" value="Genomic_DNA"/>
</dbReference>
<dbReference type="InterPro" id="IPR003736">
    <property type="entry name" value="PAAI_dom"/>
</dbReference>
<dbReference type="InterPro" id="IPR006683">
    <property type="entry name" value="Thioestr_dom"/>
</dbReference>
<dbReference type="Proteomes" id="UP000800093">
    <property type="component" value="Unassembled WGS sequence"/>
</dbReference>
<accession>A0A9P4KBE5</accession>